<dbReference type="GO" id="GO:0016020">
    <property type="term" value="C:membrane"/>
    <property type="evidence" value="ECO:0007669"/>
    <property type="project" value="UniProtKB-SubCell"/>
</dbReference>
<feature type="domain" description="SEFIR" evidence="9">
    <location>
        <begin position="394"/>
        <end position="539"/>
    </location>
</feature>
<evidence type="ECO:0000256" key="1">
    <source>
        <dbReference type="ARBA" id="ARBA00004479"/>
    </source>
</evidence>
<reference evidence="11" key="1">
    <citation type="submission" date="2017-02" db="UniProtKB">
        <authorList>
            <consortium name="WormBaseParasite"/>
        </authorList>
    </citation>
    <scope>IDENTIFICATION</scope>
</reference>
<keyword evidence="7" id="KW-0325">Glycoprotein</keyword>
<dbReference type="InterPro" id="IPR013568">
    <property type="entry name" value="SEFIR_dom"/>
</dbReference>
<evidence type="ECO:0000256" key="2">
    <source>
        <dbReference type="ARBA" id="ARBA00022692"/>
    </source>
</evidence>
<dbReference type="AlphaFoldDB" id="A0A0N5CDJ7"/>
<accession>A0A0N5CDJ7</accession>
<sequence>MCHYSLTIYISILYLITIFFILPTSPCDPDLSKIKYSSNKSNDFPQFPKTISYTKTCDDLYPKGDLIQCDENDIDIRISSFAMMPHNTNVEIQVKLNISILLHTNITRTFLRLECLNAYDTNDDYCHNHTKQINSWGRMIWPCRSIQFMNDSNDLSNIILPINIGYNCFPIFSLSTYKISVAVEPQKCLLESIVTIPEYSQLKSEIFHFYRPYERHKWSPLLYVLLNPKDGIWIQYESDPDNVHNVVVIFIYKIIEENELKLLHSRVIHSTTLINGFKYYNIEQGNYTIYAFAKNPSCVTHCEDENTTKNCTICPFTILKFQNPEDKYTTLELLKVRGLLGLVWFLSILILICLVIVLYFLLTIFFEKVYYKYISSRQNRCNEVENVQLLDIPEVIIIYSNDCKEHKQAVISLADYLEEHGNCKIRLIDWELYDATAINPIISFQSKYINCIRLIIISETTRKLLIDENNCDKDFIYFKNLLELAIYDHSNMDYKSWSKKYILARFSYLKKENIPSSLLSLSKKIYEVPSEIGQIIARLHNYNLSEERVIIDFDSIKYSALCNTIDQVIQAKSEKASSLNSLTNKNISEEVKVEELPLKLTKEIVPGKYEEYGVIEDNIESDNSDEESIVLNSKNLENETIVQRSQKDNFIVLGSPNDEETDSSLSE</sequence>
<dbReference type="Pfam" id="PF08357">
    <property type="entry name" value="SEFIR"/>
    <property type="match status" value="1"/>
</dbReference>
<dbReference type="WBParaSite" id="SPAL_0001594100.1">
    <property type="protein sequence ID" value="SPAL_0001594100.1"/>
    <property type="gene ID" value="SPAL_0001594100"/>
</dbReference>
<keyword evidence="5 8" id="KW-0472">Membrane</keyword>
<evidence type="ECO:0000256" key="5">
    <source>
        <dbReference type="ARBA" id="ARBA00023136"/>
    </source>
</evidence>
<evidence type="ECO:0000256" key="4">
    <source>
        <dbReference type="ARBA" id="ARBA00022989"/>
    </source>
</evidence>
<dbReference type="PANTHER" id="PTHR15583:SF7">
    <property type="entry name" value="INTERLEUKIN CYTOKINE RECEPTOR-RELATED PROTEIN 2"/>
    <property type="match status" value="1"/>
</dbReference>
<protein>
    <submittedName>
        <fullName evidence="11">SEFIR domain-containing protein</fullName>
    </submittedName>
</protein>
<feature type="transmembrane region" description="Helical" evidence="8">
    <location>
        <begin position="342"/>
        <end position="366"/>
    </location>
</feature>
<keyword evidence="4 8" id="KW-1133">Transmembrane helix</keyword>
<evidence type="ECO:0000256" key="8">
    <source>
        <dbReference type="SAM" id="Phobius"/>
    </source>
</evidence>
<organism evidence="10 11">
    <name type="scientific">Strongyloides papillosus</name>
    <name type="common">Intestinal threadworm</name>
    <dbReference type="NCBI Taxonomy" id="174720"/>
    <lineage>
        <taxon>Eukaryota</taxon>
        <taxon>Metazoa</taxon>
        <taxon>Ecdysozoa</taxon>
        <taxon>Nematoda</taxon>
        <taxon>Chromadorea</taxon>
        <taxon>Rhabditida</taxon>
        <taxon>Tylenchina</taxon>
        <taxon>Panagrolaimomorpha</taxon>
        <taxon>Strongyloidoidea</taxon>
        <taxon>Strongyloididae</taxon>
        <taxon>Strongyloides</taxon>
    </lineage>
</organism>
<name>A0A0N5CDJ7_STREA</name>
<comment type="subcellular location">
    <subcellularLocation>
        <location evidence="1">Membrane</location>
        <topology evidence="1">Single-pass type I membrane protein</topology>
    </subcellularLocation>
</comment>
<evidence type="ECO:0000256" key="6">
    <source>
        <dbReference type="ARBA" id="ARBA00023170"/>
    </source>
</evidence>
<keyword evidence="3" id="KW-0732">Signal</keyword>
<evidence type="ECO:0000256" key="7">
    <source>
        <dbReference type="ARBA" id="ARBA00023180"/>
    </source>
</evidence>
<keyword evidence="10" id="KW-1185">Reference proteome</keyword>
<dbReference type="Gene3D" id="3.40.50.11530">
    <property type="match status" value="1"/>
</dbReference>
<evidence type="ECO:0000256" key="3">
    <source>
        <dbReference type="ARBA" id="ARBA00022729"/>
    </source>
</evidence>
<dbReference type="STRING" id="174720.A0A0N5CDJ7"/>
<evidence type="ECO:0000313" key="10">
    <source>
        <dbReference type="Proteomes" id="UP000046392"/>
    </source>
</evidence>
<keyword evidence="2 8" id="KW-0812">Transmembrane</keyword>
<evidence type="ECO:0000259" key="9">
    <source>
        <dbReference type="Pfam" id="PF08357"/>
    </source>
</evidence>
<proteinExistence type="predicted"/>
<dbReference type="PANTHER" id="PTHR15583">
    <property type="entry name" value="INTERLEUKIN-17 RECEPTOR"/>
    <property type="match status" value="1"/>
</dbReference>
<dbReference type="Proteomes" id="UP000046392">
    <property type="component" value="Unplaced"/>
</dbReference>
<dbReference type="InterPro" id="IPR039465">
    <property type="entry name" value="IL-17_rcpt-like"/>
</dbReference>
<evidence type="ECO:0000313" key="11">
    <source>
        <dbReference type="WBParaSite" id="SPAL_0001594100.1"/>
    </source>
</evidence>
<feature type="transmembrane region" description="Helical" evidence="8">
    <location>
        <begin position="6"/>
        <end position="25"/>
    </location>
</feature>
<dbReference type="GO" id="GO:0030368">
    <property type="term" value="F:interleukin-17 receptor activity"/>
    <property type="evidence" value="ECO:0007669"/>
    <property type="project" value="InterPro"/>
</dbReference>
<keyword evidence="6" id="KW-0675">Receptor</keyword>